<evidence type="ECO:0000313" key="3">
    <source>
        <dbReference type="EMBL" id="KAJ9581484.1"/>
    </source>
</evidence>
<feature type="chain" id="PRO_5042051465" description="Cuticle protein CPCFC domain-containing protein" evidence="1">
    <location>
        <begin position="20"/>
        <end position="105"/>
    </location>
</feature>
<keyword evidence="1" id="KW-0732">Signal</keyword>
<dbReference type="AlphaFoldDB" id="A0AAD7ZIT9"/>
<organism evidence="3 4">
    <name type="scientific">Diploptera punctata</name>
    <name type="common">Pacific beetle cockroach</name>
    <dbReference type="NCBI Taxonomy" id="6984"/>
    <lineage>
        <taxon>Eukaryota</taxon>
        <taxon>Metazoa</taxon>
        <taxon>Ecdysozoa</taxon>
        <taxon>Arthropoda</taxon>
        <taxon>Hexapoda</taxon>
        <taxon>Insecta</taxon>
        <taxon>Pterygota</taxon>
        <taxon>Neoptera</taxon>
        <taxon>Polyneoptera</taxon>
        <taxon>Dictyoptera</taxon>
        <taxon>Blattodea</taxon>
        <taxon>Blaberoidea</taxon>
        <taxon>Blaberidae</taxon>
        <taxon>Diplopterinae</taxon>
        <taxon>Diploptera</taxon>
    </lineage>
</organism>
<sequence length="105" mass="11132">MYFKLIVFAAVVAAVAAQADKYPAGLNPALCPNYPHCDNALIALYSNNYVPVIPYAAAHNYPAGVSPAACPNYPFCGALAPLGYHVREYPAGVHPAACPNYPYCV</sequence>
<feature type="domain" description="Cuticle protein CPCFC" evidence="2">
    <location>
        <begin position="22"/>
        <end position="38"/>
    </location>
</feature>
<feature type="domain" description="Cuticle protein CPCFC" evidence="2">
    <location>
        <begin position="61"/>
        <end position="76"/>
    </location>
</feature>
<accession>A0AAD7ZIT9</accession>
<dbReference type="Proteomes" id="UP001233999">
    <property type="component" value="Unassembled WGS sequence"/>
</dbReference>
<dbReference type="Pfam" id="PF17223">
    <property type="entry name" value="CPCFC"/>
    <property type="match status" value="3"/>
</dbReference>
<protein>
    <recommendedName>
        <fullName evidence="2">Cuticle protein CPCFC domain-containing protein</fullName>
    </recommendedName>
</protein>
<evidence type="ECO:0000259" key="2">
    <source>
        <dbReference type="Pfam" id="PF17223"/>
    </source>
</evidence>
<dbReference type="InterPro" id="IPR033778">
    <property type="entry name" value="CPCFC"/>
</dbReference>
<feature type="signal peptide" evidence="1">
    <location>
        <begin position="1"/>
        <end position="19"/>
    </location>
</feature>
<reference evidence="3" key="2">
    <citation type="submission" date="2023-05" db="EMBL/GenBank/DDBJ databases">
        <authorList>
            <person name="Fouks B."/>
        </authorList>
    </citation>
    <scope>NUCLEOTIDE SEQUENCE</scope>
    <source>
        <strain evidence="3">Stay&amp;Tobe</strain>
        <tissue evidence="3">Testes</tissue>
    </source>
</reference>
<dbReference type="GO" id="GO:0042302">
    <property type="term" value="F:structural constituent of cuticle"/>
    <property type="evidence" value="ECO:0007669"/>
    <property type="project" value="InterPro"/>
</dbReference>
<evidence type="ECO:0000256" key="1">
    <source>
        <dbReference type="SAM" id="SignalP"/>
    </source>
</evidence>
<gene>
    <name evidence="3" type="ORF">L9F63_023342</name>
</gene>
<proteinExistence type="predicted"/>
<evidence type="ECO:0000313" key="4">
    <source>
        <dbReference type="Proteomes" id="UP001233999"/>
    </source>
</evidence>
<comment type="caution">
    <text evidence="3">The sequence shown here is derived from an EMBL/GenBank/DDBJ whole genome shotgun (WGS) entry which is preliminary data.</text>
</comment>
<keyword evidence="4" id="KW-1185">Reference proteome</keyword>
<name>A0AAD7ZIT9_DIPPU</name>
<feature type="domain" description="Cuticle protein CPCFC" evidence="2">
    <location>
        <begin position="89"/>
        <end position="104"/>
    </location>
</feature>
<reference evidence="3" key="1">
    <citation type="journal article" date="2023" name="IScience">
        <title>Live-bearing cockroach genome reveals convergent evolutionary mechanisms linked to viviparity in insects and beyond.</title>
        <authorList>
            <person name="Fouks B."/>
            <person name="Harrison M.C."/>
            <person name="Mikhailova A.A."/>
            <person name="Marchal E."/>
            <person name="English S."/>
            <person name="Carruthers M."/>
            <person name="Jennings E.C."/>
            <person name="Chiamaka E.L."/>
            <person name="Frigard R.A."/>
            <person name="Pippel M."/>
            <person name="Attardo G.M."/>
            <person name="Benoit J.B."/>
            <person name="Bornberg-Bauer E."/>
            <person name="Tobe S.S."/>
        </authorList>
    </citation>
    <scope>NUCLEOTIDE SEQUENCE</scope>
    <source>
        <strain evidence="3">Stay&amp;Tobe</strain>
    </source>
</reference>
<dbReference type="EMBL" id="JASPKZ010007913">
    <property type="protein sequence ID" value="KAJ9581484.1"/>
    <property type="molecule type" value="Genomic_DNA"/>
</dbReference>